<dbReference type="AlphaFoldDB" id="A0A2T9ZFR8"/>
<dbReference type="Gene3D" id="1.10.630.10">
    <property type="entry name" value="Cytochrome P450"/>
    <property type="match status" value="1"/>
</dbReference>
<evidence type="ECO:0000313" key="1">
    <source>
        <dbReference type="EMBL" id="PVV03438.1"/>
    </source>
</evidence>
<dbReference type="GO" id="GO:0016705">
    <property type="term" value="F:oxidoreductase activity, acting on paired donors, with incorporation or reduction of molecular oxygen"/>
    <property type="evidence" value="ECO:0007669"/>
    <property type="project" value="InterPro"/>
</dbReference>
<dbReference type="GO" id="GO:0004497">
    <property type="term" value="F:monooxygenase activity"/>
    <property type="evidence" value="ECO:0007669"/>
    <property type="project" value="InterPro"/>
</dbReference>
<dbReference type="OrthoDB" id="1470350at2759"/>
<dbReference type="STRING" id="133381.A0A2T9ZFR8"/>
<evidence type="ECO:0008006" key="3">
    <source>
        <dbReference type="Google" id="ProtNLM"/>
    </source>
</evidence>
<reference evidence="1 2" key="1">
    <citation type="journal article" date="2018" name="MBio">
        <title>Comparative Genomics Reveals the Core Gene Toolbox for the Fungus-Insect Symbiosis.</title>
        <authorList>
            <person name="Wang Y."/>
            <person name="Stata M."/>
            <person name="Wang W."/>
            <person name="Stajich J.E."/>
            <person name="White M.M."/>
            <person name="Moncalvo J.M."/>
        </authorList>
    </citation>
    <scope>NUCLEOTIDE SEQUENCE [LARGE SCALE GENOMIC DNA]</scope>
    <source>
        <strain evidence="1 2">SC-DP-2</strain>
    </source>
</reference>
<dbReference type="GO" id="GO:0005506">
    <property type="term" value="F:iron ion binding"/>
    <property type="evidence" value="ECO:0007669"/>
    <property type="project" value="InterPro"/>
</dbReference>
<name>A0A2T9ZFR8_9FUNG</name>
<dbReference type="SUPFAM" id="SSF48264">
    <property type="entry name" value="Cytochrome P450"/>
    <property type="match status" value="1"/>
</dbReference>
<comment type="caution">
    <text evidence="1">The sequence shown here is derived from an EMBL/GenBank/DDBJ whole genome shotgun (WGS) entry which is preliminary data.</text>
</comment>
<dbReference type="InterPro" id="IPR001128">
    <property type="entry name" value="Cyt_P450"/>
</dbReference>
<dbReference type="EMBL" id="MBFS01000234">
    <property type="protein sequence ID" value="PVV03438.1"/>
    <property type="molecule type" value="Genomic_DNA"/>
</dbReference>
<dbReference type="Proteomes" id="UP000245609">
    <property type="component" value="Unassembled WGS sequence"/>
</dbReference>
<dbReference type="InterPro" id="IPR036396">
    <property type="entry name" value="Cyt_P450_sf"/>
</dbReference>
<proteinExistence type="predicted"/>
<sequence length="434" mass="50559">MISYKISSSACLDFVIIIPLCLLLVKALKSFCKWVVLDQYRKKPSPVRIKNYELSTDSNLLDKSDFNLGKPHLELLCGIPENVVSKLKFSKKIFRKQWSFKTHFEFKGLDFIIMSIVSENMAFYLQKFEYLIHGNFNRDFSYLIQNEYVFIEDIFDYINQILVDIAINQCYGEACMNDPDFFNSVMCLLDKQIAFGERNLSDSLKFRLFDIKMDFDRAREYLKDFVLKGKLQIMNKNITDEDHIIVNLILQYQKELNIHDSIFFSALPSYLNLFVNLIGDKISNFLVDISLDPRVFKKLENEQRSIVAKYGDSISIRLLDKMVYLDAAIVESIRLSSNIFGMRETQCDIFTPNGVFIPKGSFAVSNTNLSWGLGRECPYKDYCAKVMKMFAAIIIRGYEVSQGERTRDITHDGYFFDVVVRHVKTSLYLKKRNI</sequence>
<dbReference type="Pfam" id="PF00067">
    <property type="entry name" value="p450"/>
    <property type="match status" value="1"/>
</dbReference>
<dbReference type="GO" id="GO:0020037">
    <property type="term" value="F:heme binding"/>
    <property type="evidence" value="ECO:0007669"/>
    <property type="project" value="InterPro"/>
</dbReference>
<accession>A0A2T9ZFR8</accession>
<evidence type="ECO:0000313" key="2">
    <source>
        <dbReference type="Proteomes" id="UP000245609"/>
    </source>
</evidence>
<gene>
    <name evidence="1" type="ORF">BB560_002078</name>
</gene>
<protein>
    <recommendedName>
        <fullName evidence="3">Cytochrome P450</fullName>
    </recommendedName>
</protein>
<organism evidence="1 2">
    <name type="scientific">Smittium megazygosporum</name>
    <dbReference type="NCBI Taxonomy" id="133381"/>
    <lineage>
        <taxon>Eukaryota</taxon>
        <taxon>Fungi</taxon>
        <taxon>Fungi incertae sedis</taxon>
        <taxon>Zoopagomycota</taxon>
        <taxon>Kickxellomycotina</taxon>
        <taxon>Harpellomycetes</taxon>
        <taxon>Harpellales</taxon>
        <taxon>Legeriomycetaceae</taxon>
        <taxon>Smittium</taxon>
    </lineage>
</organism>
<keyword evidence="2" id="KW-1185">Reference proteome</keyword>